<keyword evidence="4" id="KW-1185">Reference proteome</keyword>
<proteinExistence type="predicted"/>
<dbReference type="InterPro" id="IPR032675">
    <property type="entry name" value="LRR_dom_sf"/>
</dbReference>
<dbReference type="AlphaFoldDB" id="A0A2P5AGC6"/>
<dbReference type="EMBL" id="JXTC01000876">
    <property type="protein sequence ID" value="PON35580.1"/>
    <property type="molecule type" value="Genomic_DNA"/>
</dbReference>
<organism evidence="3 4">
    <name type="scientific">Trema orientale</name>
    <name type="common">Charcoal tree</name>
    <name type="synonym">Celtis orientalis</name>
    <dbReference type="NCBI Taxonomy" id="63057"/>
    <lineage>
        <taxon>Eukaryota</taxon>
        <taxon>Viridiplantae</taxon>
        <taxon>Streptophyta</taxon>
        <taxon>Embryophyta</taxon>
        <taxon>Tracheophyta</taxon>
        <taxon>Spermatophyta</taxon>
        <taxon>Magnoliopsida</taxon>
        <taxon>eudicotyledons</taxon>
        <taxon>Gunneridae</taxon>
        <taxon>Pentapetalae</taxon>
        <taxon>rosids</taxon>
        <taxon>fabids</taxon>
        <taxon>Rosales</taxon>
        <taxon>Cannabaceae</taxon>
        <taxon>Trema</taxon>
    </lineage>
</organism>
<evidence type="ECO:0000256" key="1">
    <source>
        <dbReference type="ARBA" id="ARBA00022737"/>
    </source>
</evidence>
<feature type="domain" description="Disease resistance R13L4/SHOC-2-like LRR" evidence="2">
    <location>
        <begin position="96"/>
        <end position="390"/>
    </location>
</feature>
<keyword evidence="1" id="KW-0677">Repeat</keyword>
<evidence type="ECO:0000259" key="2">
    <source>
        <dbReference type="Pfam" id="PF23598"/>
    </source>
</evidence>
<dbReference type="Gene3D" id="3.80.10.10">
    <property type="entry name" value="Ribonuclease Inhibitor"/>
    <property type="match status" value="2"/>
</dbReference>
<evidence type="ECO:0000313" key="3">
    <source>
        <dbReference type="EMBL" id="PON35580.1"/>
    </source>
</evidence>
<name>A0A2P5AGC6_TREOI</name>
<dbReference type="Pfam" id="PF23598">
    <property type="entry name" value="LRR_14"/>
    <property type="match status" value="1"/>
</dbReference>
<gene>
    <name evidence="3" type="ORF">TorRG33x02_351070</name>
</gene>
<comment type="caution">
    <text evidence="3">The sequence shown here is derived from an EMBL/GenBank/DDBJ whole genome shotgun (WGS) entry which is preliminary data.</text>
</comment>
<sequence length="417" mass="48431">MSANDRVKHCRLHDLLRDLSISKSRLEQFFVFQGNLDSLPLAKARHHVVYTSSVQSLDDVSPNLRSLLFFKASDRNRGMNISLDAFFLPCLGLISKSFKLIRVLDLEDMKLKELPSSIGELIHLKYLGLRDNRLERLPFEVGKLTNLQTLDIAENCFCNHHNIFWKMKNLRHLYMNVRGGRKNLKIETLRNLQTLLDIGVEDWLATNPAKLINLRKLGLRGNFRINRVEIFNSLAKLLCLQSLFLYTDENLVFPSLSQLSSLRRVIKLQMRGEIRKPPSPDEFPPNLTQLILHKSRFKDDPMEMLKKLPYLFVLRLKASSYVGEKMKVSAGGFAQLEILELEYLELLEELDVEESALPKLKSFHISSCFRLTNISEGMKFVTTLQELEIKQMRKRFTDRLQGEDYYKVQHVPSIKIL</sequence>
<dbReference type="OrthoDB" id="646178at2759"/>
<evidence type="ECO:0000313" key="4">
    <source>
        <dbReference type="Proteomes" id="UP000237000"/>
    </source>
</evidence>
<accession>A0A2P5AGC6</accession>
<reference evidence="4" key="1">
    <citation type="submission" date="2016-06" db="EMBL/GenBank/DDBJ databases">
        <title>Parallel loss of symbiosis genes in relatives of nitrogen-fixing non-legume Parasponia.</title>
        <authorList>
            <person name="Van Velzen R."/>
            <person name="Holmer R."/>
            <person name="Bu F."/>
            <person name="Rutten L."/>
            <person name="Van Zeijl A."/>
            <person name="Liu W."/>
            <person name="Santuari L."/>
            <person name="Cao Q."/>
            <person name="Sharma T."/>
            <person name="Shen D."/>
            <person name="Roswanjaya Y."/>
            <person name="Wardhani T."/>
            <person name="Kalhor M.S."/>
            <person name="Jansen J."/>
            <person name="Van den Hoogen J."/>
            <person name="Gungor B."/>
            <person name="Hartog M."/>
            <person name="Hontelez J."/>
            <person name="Verver J."/>
            <person name="Yang W.-C."/>
            <person name="Schijlen E."/>
            <person name="Repin R."/>
            <person name="Schilthuizen M."/>
            <person name="Schranz E."/>
            <person name="Heidstra R."/>
            <person name="Miyata K."/>
            <person name="Fedorova E."/>
            <person name="Kohlen W."/>
            <person name="Bisseling T."/>
            <person name="Smit S."/>
            <person name="Geurts R."/>
        </authorList>
    </citation>
    <scope>NUCLEOTIDE SEQUENCE [LARGE SCALE GENOMIC DNA]</scope>
    <source>
        <strain evidence="4">cv. RG33-2</strain>
    </source>
</reference>
<dbReference type="InterPro" id="IPR055414">
    <property type="entry name" value="LRR_R13L4/SHOC2-like"/>
</dbReference>
<dbReference type="PANTHER" id="PTHR47186">
    <property type="entry name" value="LEUCINE-RICH REPEAT-CONTAINING PROTEIN 57"/>
    <property type="match status" value="1"/>
</dbReference>
<dbReference type="InParanoid" id="A0A2P5AGC6"/>
<protein>
    <submittedName>
        <fullName evidence="3">LRR domain containing protein</fullName>
    </submittedName>
</protein>
<dbReference type="PANTHER" id="PTHR47186:SF50">
    <property type="entry name" value="FBD DOMAIN-CONTAINING PROTEIN"/>
    <property type="match status" value="1"/>
</dbReference>
<dbReference type="Proteomes" id="UP000237000">
    <property type="component" value="Unassembled WGS sequence"/>
</dbReference>
<dbReference type="SUPFAM" id="SSF52058">
    <property type="entry name" value="L domain-like"/>
    <property type="match status" value="1"/>
</dbReference>